<dbReference type="EMBL" id="JAEAGR010000002">
    <property type="protein sequence ID" value="MBH1939831.1"/>
    <property type="molecule type" value="Genomic_DNA"/>
</dbReference>
<gene>
    <name evidence="1" type="ORF">I5677_02845</name>
</gene>
<sequence length="227" mass="26502">MFEVSKDWNPLQKKLKETILKKERFNEVKELLYQMHSIVHASEVYQRNTINFMDEIWQDLSDKAFRTMPSIKDDTVAWHVWHISRIEDLTSNCLIKNQSQVLNENWLKRLNIKVTDTGNAMTDDEIISLSCEINREALFEYRNAVGIRTKSIIDALQPEDMKRKVTKDGLNRILEEGGVTNHPVSAGLLDFWGKKNVAGIFFMPITRHQIVHLSDCRRLKGVCNRMK</sequence>
<dbReference type="AlphaFoldDB" id="A0A8J7KS06"/>
<dbReference type="InterPro" id="IPR034660">
    <property type="entry name" value="DinB/YfiT-like"/>
</dbReference>
<comment type="caution">
    <text evidence="1">The sequence shown here is derived from an EMBL/GenBank/DDBJ whole genome shotgun (WGS) entry which is preliminary data.</text>
</comment>
<dbReference type="RefSeq" id="WP_197660056.1">
    <property type="nucleotide sequence ID" value="NZ_JAEAGR010000002.1"/>
</dbReference>
<protein>
    <submittedName>
        <fullName evidence="1">DinB family protein</fullName>
    </submittedName>
</protein>
<dbReference type="Gene3D" id="1.20.120.450">
    <property type="entry name" value="dinb family like domain"/>
    <property type="match status" value="1"/>
</dbReference>
<name>A0A8J7KS06_9FIRM</name>
<organism evidence="1 2">
    <name type="scientific">Mobilitalea sibirica</name>
    <dbReference type="NCBI Taxonomy" id="1462919"/>
    <lineage>
        <taxon>Bacteria</taxon>
        <taxon>Bacillati</taxon>
        <taxon>Bacillota</taxon>
        <taxon>Clostridia</taxon>
        <taxon>Lachnospirales</taxon>
        <taxon>Lachnospiraceae</taxon>
        <taxon>Mobilitalea</taxon>
    </lineage>
</organism>
<proteinExistence type="predicted"/>
<accession>A0A8J7KS06</accession>
<evidence type="ECO:0000313" key="1">
    <source>
        <dbReference type="EMBL" id="MBH1939831.1"/>
    </source>
</evidence>
<reference evidence="1" key="1">
    <citation type="submission" date="2020-12" db="EMBL/GenBank/DDBJ databases">
        <title>M. sibirica DSM 26468T genome.</title>
        <authorList>
            <person name="Thieme N."/>
            <person name="Rettenmaier R."/>
            <person name="Zverlov V."/>
            <person name="Liebl W."/>
        </authorList>
    </citation>
    <scope>NUCLEOTIDE SEQUENCE</scope>
    <source>
        <strain evidence="1">DSM 26468</strain>
    </source>
</reference>
<keyword evidence="2" id="KW-1185">Reference proteome</keyword>
<dbReference type="Proteomes" id="UP000623269">
    <property type="component" value="Unassembled WGS sequence"/>
</dbReference>
<evidence type="ECO:0000313" key="2">
    <source>
        <dbReference type="Proteomes" id="UP000623269"/>
    </source>
</evidence>